<keyword evidence="3" id="KW-1185">Reference proteome</keyword>
<dbReference type="InterPro" id="IPR035912">
    <property type="entry name" value="EHR_sf"/>
</dbReference>
<evidence type="ECO:0000313" key="3">
    <source>
        <dbReference type="Proteomes" id="UP000078348"/>
    </source>
</evidence>
<dbReference type="OrthoDB" id="7887808at2759"/>
<dbReference type="PANTHER" id="PTHR12373">
    <property type="entry name" value="ENHANCER OF RUDIMENTARY ERH"/>
    <property type="match status" value="1"/>
</dbReference>
<protein>
    <recommendedName>
        <fullName evidence="4">Enhancer of rudimentary</fullName>
    </recommendedName>
</protein>
<dbReference type="STRING" id="478820.A0A196SHK4"/>
<accession>A0A196SHK4</accession>
<name>A0A196SHK4_BLAHN</name>
<evidence type="ECO:0008006" key="4">
    <source>
        <dbReference type="Google" id="ProtNLM"/>
    </source>
</evidence>
<dbReference type="Proteomes" id="UP000078348">
    <property type="component" value="Unassembled WGS sequence"/>
</dbReference>
<reference evidence="2 3" key="1">
    <citation type="submission" date="2016-05" db="EMBL/GenBank/DDBJ databases">
        <title>Nuclear genome of Blastocystis sp. subtype 1 NandII.</title>
        <authorList>
            <person name="Gentekaki E."/>
            <person name="Curtis B."/>
            <person name="Stairs C."/>
            <person name="Eme L."/>
            <person name="Herman E."/>
            <person name="Klimes V."/>
            <person name="Arias M.C."/>
            <person name="Elias M."/>
            <person name="Hilliou F."/>
            <person name="Klute M."/>
            <person name="Malik S.-B."/>
            <person name="Pightling A."/>
            <person name="Rachubinski R."/>
            <person name="Salas D."/>
            <person name="Schlacht A."/>
            <person name="Suga H."/>
            <person name="Archibald J."/>
            <person name="Ball S.G."/>
            <person name="Clark G."/>
            <person name="Dacks J."/>
            <person name="Van Der Giezen M."/>
            <person name="Tsaousis A."/>
            <person name="Roger A."/>
        </authorList>
    </citation>
    <scope>NUCLEOTIDE SEQUENCE [LARGE SCALE GENOMIC DNA]</scope>
    <source>
        <strain evidence="3">ATCC 50177 / NandII</strain>
    </source>
</reference>
<evidence type="ECO:0000256" key="1">
    <source>
        <dbReference type="ARBA" id="ARBA00007491"/>
    </source>
</evidence>
<gene>
    <name evidence="2" type="ORF">AV274_2506</name>
</gene>
<dbReference type="Pfam" id="PF01133">
    <property type="entry name" value="ER"/>
    <property type="match status" value="1"/>
</dbReference>
<dbReference type="Gene3D" id="3.30.2260.10">
    <property type="entry name" value="Enhancer of rudimentary"/>
    <property type="match status" value="1"/>
</dbReference>
<dbReference type="AlphaFoldDB" id="A0A196SHK4"/>
<proteinExistence type="inferred from homology"/>
<organism evidence="2 3">
    <name type="scientific">Blastocystis sp. subtype 1 (strain ATCC 50177 / NandII)</name>
    <dbReference type="NCBI Taxonomy" id="478820"/>
    <lineage>
        <taxon>Eukaryota</taxon>
        <taxon>Sar</taxon>
        <taxon>Stramenopiles</taxon>
        <taxon>Bigyra</taxon>
        <taxon>Opalozoa</taxon>
        <taxon>Opalinata</taxon>
        <taxon>Blastocystidae</taxon>
        <taxon>Blastocystis</taxon>
    </lineage>
</organism>
<comment type="caution">
    <text evidence="2">The sequence shown here is derived from an EMBL/GenBank/DDBJ whole genome shotgun (WGS) entry which is preliminary data.</text>
</comment>
<dbReference type="SUPFAM" id="SSF143875">
    <property type="entry name" value="ERH-like"/>
    <property type="match status" value="1"/>
</dbReference>
<dbReference type="InterPro" id="IPR000781">
    <property type="entry name" value="ERH"/>
</dbReference>
<dbReference type="PANTHER" id="PTHR12373:SF0">
    <property type="entry name" value="ENHANCER OF RUDIMENTARY HOMOLOG"/>
    <property type="match status" value="1"/>
</dbReference>
<evidence type="ECO:0000313" key="2">
    <source>
        <dbReference type="EMBL" id="OAO15791.1"/>
    </source>
</evidence>
<dbReference type="EMBL" id="LXWW01000118">
    <property type="protein sequence ID" value="OAO15791.1"/>
    <property type="molecule type" value="Genomic_DNA"/>
</dbReference>
<comment type="similarity">
    <text evidence="1">Belongs to the E(R) family.</text>
</comment>
<sequence>MVEPNKYTVLFYQIRGINTRTYQDFATVTQCMKYLLDFYLDELQRANPTIRQISYNIDDVLNFIDSLAQCNIIVFDPQTNLGTPFGKNGVKTKMVQYLEYISDKQ</sequence>